<dbReference type="PROSITE" id="PS50994">
    <property type="entry name" value="INTEGRASE"/>
    <property type="match status" value="1"/>
</dbReference>
<keyword evidence="13" id="KW-0238">DNA-binding</keyword>
<dbReference type="GO" id="GO:0006310">
    <property type="term" value="P:DNA recombination"/>
    <property type="evidence" value="ECO:0007669"/>
    <property type="project" value="UniProtKB-KW"/>
</dbReference>
<keyword evidence="7" id="KW-0255">Endonuclease</keyword>
<dbReference type="GO" id="GO:0004190">
    <property type="term" value="F:aspartic-type endopeptidase activity"/>
    <property type="evidence" value="ECO:0007669"/>
    <property type="project" value="UniProtKB-KW"/>
</dbReference>
<dbReference type="OrthoDB" id="1721106at2759"/>
<evidence type="ECO:0000313" key="19">
    <source>
        <dbReference type="EMBL" id="KAF7807848.1"/>
    </source>
</evidence>
<keyword evidence="3" id="KW-0548">Nucleotidyltransferase</keyword>
<dbReference type="FunFam" id="1.10.340.70:FF:000001">
    <property type="entry name" value="Retrovirus-related Pol polyprotein from transposon gypsy-like Protein"/>
    <property type="match status" value="1"/>
</dbReference>
<evidence type="ECO:0000256" key="10">
    <source>
        <dbReference type="ARBA" id="ARBA00022908"/>
    </source>
</evidence>
<reference evidence="19" key="1">
    <citation type="submission" date="2020-09" db="EMBL/GenBank/DDBJ databases">
        <title>Genome-Enabled Discovery of Anthraquinone Biosynthesis in Senna tora.</title>
        <authorList>
            <person name="Kang S.-H."/>
            <person name="Pandey R.P."/>
            <person name="Lee C.-M."/>
            <person name="Sim J.-S."/>
            <person name="Jeong J.-T."/>
            <person name="Choi B.-S."/>
            <person name="Jung M."/>
            <person name="Ginzburg D."/>
            <person name="Zhao K."/>
            <person name="Won S.Y."/>
            <person name="Oh T.-J."/>
            <person name="Yu Y."/>
            <person name="Kim N.-H."/>
            <person name="Lee O.R."/>
            <person name="Lee T.-H."/>
            <person name="Bashyal P."/>
            <person name="Kim T.-S."/>
            <person name="Lee W.-H."/>
            <person name="Kawkins C."/>
            <person name="Kim C.-K."/>
            <person name="Kim J.S."/>
            <person name="Ahn B.O."/>
            <person name="Rhee S.Y."/>
            <person name="Sohng J.K."/>
        </authorList>
    </citation>
    <scope>NUCLEOTIDE SEQUENCE</scope>
    <source>
        <tissue evidence="19">Leaf</tissue>
    </source>
</reference>
<evidence type="ECO:0000256" key="4">
    <source>
        <dbReference type="ARBA" id="ARBA00022722"/>
    </source>
</evidence>
<dbReference type="InterPro" id="IPR012337">
    <property type="entry name" value="RNaseH-like_sf"/>
</dbReference>
<evidence type="ECO:0000256" key="5">
    <source>
        <dbReference type="ARBA" id="ARBA00022723"/>
    </source>
</evidence>
<dbReference type="InterPro" id="IPR000953">
    <property type="entry name" value="Chromo/chromo_shadow_dom"/>
</dbReference>
<dbReference type="SUPFAM" id="SSF54160">
    <property type="entry name" value="Chromo domain-like"/>
    <property type="match status" value="1"/>
</dbReference>
<dbReference type="Pfam" id="PF00385">
    <property type="entry name" value="Chromo"/>
    <property type="match status" value="1"/>
</dbReference>
<keyword evidence="20" id="KW-1185">Reference proteome</keyword>
<dbReference type="SMART" id="SM00298">
    <property type="entry name" value="CHROMO"/>
    <property type="match status" value="1"/>
</dbReference>
<dbReference type="Pfam" id="PF24626">
    <property type="entry name" value="SH3_Tf2-1"/>
    <property type="match status" value="1"/>
</dbReference>
<keyword evidence="10" id="KW-0229">DNA integration</keyword>
<dbReference type="Pfam" id="PF03732">
    <property type="entry name" value="Retrotrans_gag"/>
    <property type="match status" value="1"/>
</dbReference>
<feature type="domain" description="Integrase catalytic" evidence="18">
    <location>
        <begin position="671"/>
        <end position="830"/>
    </location>
</feature>
<keyword evidence="6" id="KW-0064">Aspartyl protease</keyword>
<evidence type="ECO:0000256" key="16">
    <source>
        <dbReference type="SAM" id="MobiDB-lite"/>
    </source>
</evidence>
<dbReference type="EMBL" id="JAAIUW010000012">
    <property type="protein sequence ID" value="KAF7807848.1"/>
    <property type="molecule type" value="Genomic_DNA"/>
</dbReference>
<evidence type="ECO:0000256" key="2">
    <source>
        <dbReference type="ARBA" id="ARBA00022679"/>
    </source>
</evidence>
<gene>
    <name evidence="19" type="ORF">G2W53_040009</name>
</gene>
<dbReference type="SUPFAM" id="SSF53098">
    <property type="entry name" value="Ribonuclease H-like"/>
    <property type="match status" value="1"/>
</dbReference>
<keyword evidence="4" id="KW-0540">Nuclease</keyword>
<evidence type="ECO:0000259" key="18">
    <source>
        <dbReference type="PROSITE" id="PS50994"/>
    </source>
</evidence>
<feature type="compositionally biased region" description="Basic and acidic residues" evidence="16">
    <location>
        <begin position="298"/>
        <end position="309"/>
    </location>
</feature>
<dbReference type="InterPro" id="IPR016197">
    <property type="entry name" value="Chromo-like_dom_sf"/>
</dbReference>
<dbReference type="PROSITE" id="PS50013">
    <property type="entry name" value="CHROMO_2"/>
    <property type="match status" value="1"/>
</dbReference>
<dbReference type="GO" id="GO:0004519">
    <property type="term" value="F:endonuclease activity"/>
    <property type="evidence" value="ECO:0007669"/>
    <property type="project" value="UniProtKB-KW"/>
</dbReference>
<sequence length="1040" mass="118174">MAERSETTHEEQGAKHGKKVRTGSREALADAEARLARVELAIADGEDKFEEVNQRIEELDKGKEELQEAMQGALNLTLDKCLGQVKTLEETFKAEIVALKEELVRVTDELTLCKKVIAQGGNVEVTPTPSKLDIPKPKFYKGARNAKELDNFLWGVEQYIKALGITEDASKIDTATLYLDDTSRMWWRRRQGDVEKGTCTINTWAEFKKELKLQFYPVNAEEEARAKLRRLQHKGTIRDYVKDFTEVLLEIPDYPDKEAFYAFVEGLQNWVKMEIQRRGAQDLATAISVAESLIEFKKPDKPKTKDKGGKGKSGGEGNQSKTGSYKPESSKGSKEFKSGEKPPLKCFLCEGPHRARDCSKKAKLSTLVKESEECEQEEAKVEMPENGRNGRMFVEAKAGDRVTKALVDFGASHNFLKVEEARRLGIHYKDERGWLKAVNSDLIEIFGVAQGITVSLGEWTGPVDFFVVTMDDYPILLGMEFLDKVKAVLVPFANTMCILEEGNTCIVPLEREAKLKAKSISGMLLAKGLKKAQPTYVAAIKEEEDPLLGSVPEKVQKEGLEHDPPAKSLMELASQGKTRRFWLEDGVLMTKGNQTYIPKWQGLRREIIKECHDSKWAGHPGVRRTLALVERAYYWPQMRDDIELYVRTCLVCQQDKIEQAQPAGLLEPLLTPDKPWESISMDFITCFPKSEGCGNIMVVVDQFSKYGVFIPMPTKFSAEDAARMFFKHVVKYWGLPKTIVTDRDTRFTGRFWMELFKILGSELNFSTSFHPQTDGQTERVNALLELYLRHYVSANQKDWAKLLNIAQFSYNLQKSESTGASPFEIATGQQLMTPHTLAVGYTGPSPAAFKFAKGWHEKSDMARAYLAKASKRMKKSADTKRRHLEFEEGDLVMVKLLPHQTRRFAKLHKGLVRRYEGLFPVEKRIGKLAYRLVLPSHLEMHPVFHVSLLKPYHKDMEDPSRGETRRAPTAITEVPERDVEEILAHRIVPRRGSHSSYVEYLVKWKGAPDSEASWEHELTLWNFKDLIEAYKQEATRTSPD</sequence>
<feature type="domain" description="Chromo" evidence="17">
    <location>
        <begin position="977"/>
        <end position="1040"/>
    </location>
</feature>
<feature type="region of interest" description="Disordered" evidence="16">
    <location>
        <begin position="1"/>
        <end position="26"/>
    </location>
</feature>
<evidence type="ECO:0000256" key="15">
    <source>
        <dbReference type="SAM" id="Coils"/>
    </source>
</evidence>
<protein>
    <submittedName>
        <fullName evidence="19">Transposon Tf2-2 polyprotein</fullName>
    </submittedName>
</protein>
<evidence type="ECO:0000256" key="12">
    <source>
        <dbReference type="ARBA" id="ARBA00022932"/>
    </source>
</evidence>
<dbReference type="GO" id="GO:0015074">
    <property type="term" value="P:DNA integration"/>
    <property type="evidence" value="ECO:0007669"/>
    <property type="project" value="UniProtKB-KW"/>
</dbReference>
<dbReference type="Gene3D" id="3.30.420.10">
    <property type="entry name" value="Ribonuclease H-like superfamily/Ribonuclease H"/>
    <property type="match status" value="1"/>
</dbReference>
<dbReference type="Pfam" id="PF13975">
    <property type="entry name" value="gag-asp_proteas"/>
    <property type="match status" value="1"/>
</dbReference>
<keyword evidence="9" id="KW-0460">Magnesium</keyword>
<keyword evidence="14" id="KW-0233">DNA recombination</keyword>
<dbReference type="Gene3D" id="1.10.340.70">
    <property type="match status" value="1"/>
</dbReference>
<dbReference type="InterPro" id="IPR005162">
    <property type="entry name" value="Retrotrans_gag_dom"/>
</dbReference>
<dbReference type="InterPro" id="IPR036397">
    <property type="entry name" value="RNaseH_sf"/>
</dbReference>
<feature type="compositionally biased region" description="Basic and acidic residues" evidence="16">
    <location>
        <begin position="1"/>
        <end position="14"/>
    </location>
</feature>
<dbReference type="InterPro" id="IPR056924">
    <property type="entry name" value="SH3_Tf2-1"/>
</dbReference>
<organism evidence="19 20">
    <name type="scientific">Senna tora</name>
    <dbReference type="NCBI Taxonomy" id="362788"/>
    <lineage>
        <taxon>Eukaryota</taxon>
        <taxon>Viridiplantae</taxon>
        <taxon>Streptophyta</taxon>
        <taxon>Embryophyta</taxon>
        <taxon>Tracheophyta</taxon>
        <taxon>Spermatophyta</taxon>
        <taxon>Magnoliopsida</taxon>
        <taxon>eudicotyledons</taxon>
        <taxon>Gunneridae</taxon>
        <taxon>Pentapetalae</taxon>
        <taxon>rosids</taxon>
        <taxon>fabids</taxon>
        <taxon>Fabales</taxon>
        <taxon>Fabaceae</taxon>
        <taxon>Caesalpinioideae</taxon>
        <taxon>Cassia clade</taxon>
        <taxon>Senna</taxon>
    </lineage>
</organism>
<feature type="region of interest" description="Disordered" evidence="16">
    <location>
        <begin position="298"/>
        <end position="340"/>
    </location>
</feature>
<keyword evidence="5" id="KW-0479">Metal-binding</keyword>
<evidence type="ECO:0000313" key="20">
    <source>
        <dbReference type="Proteomes" id="UP000634136"/>
    </source>
</evidence>
<evidence type="ECO:0000256" key="8">
    <source>
        <dbReference type="ARBA" id="ARBA00022801"/>
    </source>
</evidence>
<dbReference type="GO" id="GO:0006508">
    <property type="term" value="P:proteolysis"/>
    <property type="evidence" value="ECO:0007669"/>
    <property type="project" value="UniProtKB-KW"/>
</dbReference>
<dbReference type="Gene3D" id="2.40.70.10">
    <property type="entry name" value="Acid Proteases"/>
    <property type="match status" value="1"/>
</dbReference>
<evidence type="ECO:0000256" key="3">
    <source>
        <dbReference type="ARBA" id="ARBA00022695"/>
    </source>
</evidence>
<dbReference type="InterPro" id="IPR021109">
    <property type="entry name" value="Peptidase_aspartic_dom_sf"/>
</dbReference>
<dbReference type="GO" id="GO:0046872">
    <property type="term" value="F:metal ion binding"/>
    <property type="evidence" value="ECO:0007669"/>
    <property type="project" value="UniProtKB-KW"/>
</dbReference>
<dbReference type="Gene3D" id="2.40.50.40">
    <property type="match status" value="1"/>
</dbReference>
<dbReference type="PANTHER" id="PTHR37984:SF5">
    <property type="entry name" value="PROTEIN NYNRIN-LIKE"/>
    <property type="match status" value="1"/>
</dbReference>
<proteinExistence type="predicted"/>
<dbReference type="InterPro" id="IPR050951">
    <property type="entry name" value="Retrovirus_Pol_polyprotein"/>
</dbReference>
<evidence type="ECO:0000256" key="11">
    <source>
        <dbReference type="ARBA" id="ARBA00022918"/>
    </source>
</evidence>
<dbReference type="PANTHER" id="PTHR37984">
    <property type="entry name" value="PROTEIN CBG26694"/>
    <property type="match status" value="1"/>
</dbReference>
<evidence type="ECO:0000256" key="1">
    <source>
        <dbReference type="ARBA" id="ARBA00022670"/>
    </source>
</evidence>
<feature type="compositionally biased region" description="Basic and acidic residues" evidence="16">
    <location>
        <begin position="328"/>
        <end position="340"/>
    </location>
</feature>
<dbReference type="InterPro" id="IPR023780">
    <property type="entry name" value="Chromo_domain"/>
</dbReference>
<keyword evidence="8" id="KW-0378">Hydrolase</keyword>
<dbReference type="GO" id="GO:0003887">
    <property type="term" value="F:DNA-directed DNA polymerase activity"/>
    <property type="evidence" value="ECO:0007669"/>
    <property type="project" value="UniProtKB-KW"/>
</dbReference>
<accession>A0A834SNR5</accession>
<feature type="coiled-coil region" evidence="15">
    <location>
        <begin position="28"/>
        <end position="109"/>
    </location>
</feature>
<evidence type="ECO:0000256" key="13">
    <source>
        <dbReference type="ARBA" id="ARBA00023125"/>
    </source>
</evidence>
<comment type="caution">
    <text evidence="19">The sequence shown here is derived from an EMBL/GenBank/DDBJ whole genome shotgun (WGS) entry which is preliminary data.</text>
</comment>
<keyword evidence="1" id="KW-0645">Protease</keyword>
<dbReference type="Proteomes" id="UP000634136">
    <property type="component" value="Unassembled WGS sequence"/>
</dbReference>
<evidence type="ECO:0000256" key="14">
    <source>
        <dbReference type="ARBA" id="ARBA00023172"/>
    </source>
</evidence>
<name>A0A834SNR5_9FABA</name>
<evidence type="ECO:0000256" key="7">
    <source>
        <dbReference type="ARBA" id="ARBA00022759"/>
    </source>
</evidence>
<keyword evidence="15" id="KW-0175">Coiled coil</keyword>
<keyword evidence="11" id="KW-0695">RNA-directed DNA polymerase</keyword>
<evidence type="ECO:0000259" key="17">
    <source>
        <dbReference type="PROSITE" id="PS50013"/>
    </source>
</evidence>
<dbReference type="GO" id="GO:0003964">
    <property type="term" value="F:RNA-directed DNA polymerase activity"/>
    <property type="evidence" value="ECO:0007669"/>
    <property type="project" value="UniProtKB-KW"/>
</dbReference>
<keyword evidence="12" id="KW-0239">DNA-directed DNA polymerase</keyword>
<evidence type="ECO:0000256" key="6">
    <source>
        <dbReference type="ARBA" id="ARBA00022750"/>
    </source>
</evidence>
<evidence type="ECO:0000256" key="9">
    <source>
        <dbReference type="ARBA" id="ARBA00022842"/>
    </source>
</evidence>
<dbReference type="SUPFAM" id="SSF50630">
    <property type="entry name" value="Acid proteases"/>
    <property type="match status" value="1"/>
</dbReference>
<dbReference type="CDD" id="cd00024">
    <property type="entry name" value="CD_CSD"/>
    <property type="match status" value="1"/>
</dbReference>
<dbReference type="InterPro" id="IPR041588">
    <property type="entry name" value="Integrase_H2C2"/>
</dbReference>
<dbReference type="FunFam" id="3.30.420.10:FF:000032">
    <property type="entry name" value="Retrovirus-related Pol polyprotein from transposon 297-like Protein"/>
    <property type="match status" value="1"/>
</dbReference>
<dbReference type="CDD" id="cd00303">
    <property type="entry name" value="retropepsin_like"/>
    <property type="match status" value="1"/>
</dbReference>
<dbReference type="AlphaFoldDB" id="A0A834SNR5"/>
<dbReference type="Pfam" id="PF17921">
    <property type="entry name" value="Integrase_H2C2"/>
    <property type="match status" value="1"/>
</dbReference>
<dbReference type="InterPro" id="IPR001584">
    <property type="entry name" value="Integrase_cat-core"/>
</dbReference>
<keyword evidence="2" id="KW-0808">Transferase</keyword>
<dbReference type="GO" id="GO:0003677">
    <property type="term" value="F:DNA binding"/>
    <property type="evidence" value="ECO:0007669"/>
    <property type="project" value="UniProtKB-KW"/>
</dbReference>